<keyword evidence="2" id="KW-0444">Lipid biosynthesis</keyword>
<evidence type="ECO:0000259" key="10">
    <source>
        <dbReference type="Pfam" id="PF00288"/>
    </source>
</evidence>
<dbReference type="Pfam" id="PF00288">
    <property type="entry name" value="GHMP_kinases_N"/>
    <property type="match status" value="1"/>
</dbReference>
<evidence type="ECO:0000256" key="5">
    <source>
        <dbReference type="ARBA" id="ARBA00022777"/>
    </source>
</evidence>
<evidence type="ECO:0000256" key="3">
    <source>
        <dbReference type="ARBA" id="ARBA00022679"/>
    </source>
</evidence>
<evidence type="ECO:0000256" key="4">
    <source>
        <dbReference type="ARBA" id="ARBA00022741"/>
    </source>
</evidence>
<dbReference type="EMBL" id="MFZI01000076">
    <property type="protein sequence ID" value="OGK18078.1"/>
    <property type="molecule type" value="Genomic_DNA"/>
</dbReference>
<sequence>MDQVTIEKKKISYSAPAKVILSGEHAVVYGKPAFVSAIDLRLKFTIEASKKRTEDKTISTIAQRVRDYLQKQKIVVTDKHFSYSIDSDIPLRRGLGSSAALSIAASAALLDFYTGREFNKEAINNVGYQSEKYFHINASGVDPTTSCFGGLIYYRKEFEFLKNISSLNFKIPKKIEDNLYLIDSGKSNETSGYLIHTVVGGLYNNKPQFVETVLQDIEKVTKRMVVSMIKEDEQFFVKSIIDNEILLEMLGVVSDKTKELLKKLEPFGIGKMTGAGGVKTGSGYIFFYTQKPKDLEKYCSQKKIPYLKFKQSFEGVKKEI</sequence>
<dbReference type="InterPro" id="IPR014721">
    <property type="entry name" value="Ribsml_uS5_D2-typ_fold_subgr"/>
</dbReference>
<keyword evidence="3" id="KW-0808">Transferase</keyword>
<dbReference type="SUPFAM" id="SSF54211">
    <property type="entry name" value="Ribosomal protein S5 domain 2-like"/>
    <property type="match status" value="1"/>
</dbReference>
<organism evidence="11 12">
    <name type="scientific">Candidatus Roizmanbacteria bacterium RIFCSPHIGHO2_01_FULL_39_8</name>
    <dbReference type="NCBI Taxonomy" id="1802033"/>
    <lineage>
        <taxon>Bacteria</taxon>
        <taxon>Candidatus Roizmaniibacteriota</taxon>
    </lineage>
</organism>
<evidence type="ECO:0000256" key="1">
    <source>
        <dbReference type="ARBA" id="ARBA00022490"/>
    </source>
</evidence>
<keyword evidence="4" id="KW-0547">Nucleotide-binding</keyword>
<comment type="pathway">
    <text evidence="9">Isoprenoid biosynthesis; isopentenyl diphosphate biosynthesis via mevalonate pathway; isopentenyl diphosphate from (R)-mevalonate: step 1/3.</text>
</comment>
<evidence type="ECO:0000256" key="9">
    <source>
        <dbReference type="ARBA" id="ARBA00029438"/>
    </source>
</evidence>
<feature type="domain" description="GHMP kinase N-terminal" evidence="10">
    <location>
        <begin position="66"/>
        <end position="150"/>
    </location>
</feature>
<keyword evidence="6" id="KW-0067">ATP-binding</keyword>
<dbReference type="GO" id="GO:0005524">
    <property type="term" value="F:ATP binding"/>
    <property type="evidence" value="ECO:0007669"/>
    <property type="project" value="UniProtKB-KW"/>
</dbReference>
<name>A0A1F7GGJ7_9BACT</name>
<keyword evidence="7" id="KW-0460">Magnesium</keyword>
<dbReference type="PANTHER" id="PTHR43290:SF2">
    <property type="entry name" value="MEVALONATE KINASE"/>
    <property type="match status" value="1"/>
</dbReference>
<evidence type="ECO:0000256" key="2">
    <source>
        <dbReference type="ARBA" id="ARBA00022516"/>
    </source>
</evidence>
<keyword evidence="1" id="KW-0963">Cytoplasm</keyword>
<evidence type="ECO:0000313" key="11">
    <source>
        <dbReference type="EMBL" id="OGK18078.1"/>
    </source>
</evidence>
<comment type="caution">
    <text evidence="11">The sequence shown here is derived from an EMBL/GenBank/DDBJ whole genome shotgun (WGS) entry which is preliminary data.</text>
</comment>
<keyword evidence="5" id="KW-0418">Kinase</keyword>
<dbReference type="UniPathway" id="UPA00057">
    <property type="reaction ID" value="UER00098"/>
</dbReference>
<dbReference type="PRINTS" id="PR00959">
    <property type="entry name" value="MEVGALKINASE"/>
</dbReference>
<dbReference type="Gene3D" id="3.30.230.10">
    <property type="match status" value="1"/>
</dbReference>
<keyword evidence="8" id="KW-0443">Lipid metabolism</keyword>
<dbReference type="GO" id="GO:0004496">
    <property type="term" value="F:mevalonate kinase activity"/>
    <property type="evidence" value="ECO:0007669"/>
    <property type="project" value="InterPro"/>
</dbReference>
<evidence type="ECO:0000313" key="12">
    <source>
        <dbReference type="Proteomes" id="UP000177026"/>
    </source>
</evidence>
<gene>
    <name evidence="11" type="ORF">A2866_03040</name>
</gene>
<dbReference type="InterPro" id="IPR006204">
    <property type="entry name" value="GHMP_kinase_N_dom"/>
</dbReference>
<accession>A0A1F7GGJ7</accession>
<protein>
    <recommendedName>
        <fullName evidence="10">GHMP kinase N-terminal domain-containing protein</fullName>
    </recommendedName>
</protein>
<dbReference type="InterPro" id="IPR036554">
    <property type="entry name" value="GHMP_kinase_C_sf"/>
</dbReference>
<dbReference type="GO" id="GO:0019287">
    <property type="term" value="P:isopentenyl diphosphate biosynthetic process, mevalonate pathway"/>
    <property type="evidence" value="ECO:0007669"/>
    <property type="project" value="UniProtKB-UniPathway"/>
</dbReference>
<dbReference type="InterPro" id="IPR020568">
    <property type="entry name" value="Ribosomal_Su5_D2-typ_SF"/>
</dbReference>
<dbReference type="InterPro" id="IPR006205">
    <property type="entry name" value="Mev_gal_kin"/>
</dbReference>
<dbReference type="Proteomes" id="UP000177026">
    <property type="component" value="Unassembled WGS sequence"/>
</dbReference>
<dbReference type="Gene3D" id="3.30.70.890">
    <property type="entry name" value="GHMP kinase, C-terminal domain"/>
    <property type="match status" value="1"/>
</dbReference>
<evidence type="ECO:0000256" key="8">
    <source>
        <dbReference type="ARBA" id="ARBA00023098"/>
    </source>
</evidence>
<evidence type="ECO:0000256" key="7">
    <source>
        <dbReference type="ARBA" id="ARBA00022842"/>
    </source>
</evidence>
<dbReference type="GO" id="GO:0005829">
    <property type="term" value="C:cytosol"/>
    <property type="evidence" value="ECO:0007669"/>
    <property type="project" value="TreeGrafter"/>
</dbReference>
<proteinExistence type="predicted"/>
<evidence type="ECO:0000256" key="6">
    <source>
        <dbReference type="ARBA" id="ARBA00022840"/>
    </source>
</evidence>
<dbReference type="SUPFAM" id="SSF55060">
    <property type="entry name" value="GHMP Kinase, C-terminal domain"/>
    <property type="match status" value="1"/>
</dbReference>
<reference evidence="11 12" key="1">
    <citation type="journal article" date="2016" name="Nat. Commun.">
        <title>Thousands of microbial genomes shed light on interconnected biogeochemical processes in an aquifer system.</title>
        <authorList>
            <person name="Anantharaman K."/>
            <person name="Brown C.T."/>
            <person name="Hug L.A."/>
            <person name="Sharon I."/>
            <person name="Castelle C.J."/>
            <person name="Probst A.J."/>
            <person name="Thomas B.C."/>
            <person name="Singh A."/>
            <person name="Wilkins M.J."/>
            <person name="Karaoz U."/>
            <person name="Brodie E.L."/>
            <person name="Williams K.H."/>
            <person name="Hubbard S.S."/>
            <person name="Banfield J.F."/>
        </authorList>
    </citation>
    <scope>NUCLEOTIDE SEQUENCE [LARGE SCALE GENOMIC DNA]</scope>
</reference>
<dbReference type="PANTHER" id="PTHR43290">
    <property type="entry name" value="MEVALONATE KINASE"/>
    <property type="match status" value="1"/>
</dbReference>
<dbReference type="AlphaFoldDB" id="A0A1F7GGJ7"/>